<accession>A0ABT1RID7</accession>
<evidence type="ECO:0008006" key="3">
    <source>
        <dbReference type="Google" id="ProtNLM"/>
    </source>
</evidence>
<keyword evidence="2" id="KW-1185">Reference proteome</keyword>
<proteinExistence type="predicted"/>
<evidence type="ECO:0000313" key="2">
    <source>
        <dbReference type="Proteomes" id="UP000996601"/>
    </source>
</evidence>
<reference evidence="1" key="1">
    <citation type="submission" date="2021-07" db="EMBL/GenBank/DDBJ databases">
        <title>Shinella sp. nov., a novel member of the genus Shinella from water.</title>
        <authorList>
            <person name="Deng Y."/>
        </authorList>
    </citation>
    <scope>NUCLEOTIDE SEQUENCE</scope>
    <source>
        <strain evidence="1">CPCC 100929</strain>
    </source>
</reference>
<organism evidence="1 2">
    <name type="scientific">Shinella lacus</name>
    <dbReference type="NCBI Taxonomy" id="2654216"/>
    <lineage>
        <taxon>Bacteria</taxon>
        <taxon>Pseudomonadati</taxon>
        <taxon>Pseudomonadota</taxon>
        <taxon>Alphaproteobacteria</taxon>
        <taxon>Hyphomicrobiales</taxon>
        <taxon>Rhizobiaceae</taxon>
        <taxon>Shinella</taxon>
    </lineage>
</organism>
<gene>
    <name evidence="1" type="ORF">GB927_033345</name>
</gene>
<dbReference type="EMBL" id="WHSB02000028">
    <property type="protein sequence ID" value="MCQ4634953.1"/>
    <property type="molecule type" value="Genomic_DNA"/>
</dbReference>
<dbReference type="Proteomes" id="UP000996601">
    <property type="component" value="Unassembled WGS sequence"/>
</dbReference>
<protein>
    <recommendedName>
        <fullName evidence="3">DNA-binding protein</fullName>
    </recommendedName>
</protein>
<sequence length="100" mass="11190">MTDTFKPTAAMAEQAAKGLGLREKFKRGGTEIGVARARDLKNQRELSLATVKRMKSYFARHKVDKRAKNFGDDDNPSAGYIAWLLWGGDEGRDWASSKLK</sequence>
<evidence type="ECO:0000313" key="1">
    <source>
        <dbReference type="EMBL" id="MCQ4634953.1"/>
    </source>
</evidence>
<comment type="caution">
    <text evidence="1">The sequence shown here is derived from an EMBL/GenBank/DDBJ whole genome shotgun (WGS) entry which is preliminary data.</text>
</comment>
<name>A0ABT1RID7_9HYPH</name>
<dbReference type="RefSeq" id="WP_256121467.1">
    <property type="nucleotide sequence ID" value="NZ_WHSB02000028.1"/>
</dbReference>